<accession>A0A9X2HT96</accession>
<dbReference type="InterPro" id="IPR046232">
    <property type="entry name" value="DUF6265"/>
</dbReference>
<evidence type="ECO:0000313" key="2">
    <source>
        <dbReference type="EMBL" id="MCP3733083.1"/>
    </source>
</evidence>
<sequence>MIGFWLMLAAAAEVPNLAWLEGDWCTQRANGRQTCEHWGPARGGTMLGASQTVRDGRTREFEFMRIVTAAPNGDGPIIRLGFIALPNGKNETMFAWSPDRGPGVTFFNVANDYPQRIRYWRVGNKLHAEIALADGSKPVRWVYARAR</sequence>
<keyword evidence="3" id="KW-1185">Reference proteome</keyword>
<evidence type="ECO:0000259" key="1">
    <source>
        <dbReference type="Pfam" id="PF19780"/>
    </source>
</evidence>
<evidence type="ECO:0000313" key="3">
    <source>
        <dbReference type="Proteomes" id="UP001139451"/>
    </source>
</evidence>
<reference evidence="2" key="1">
    <citation type="submission" date="2022-05" db="EMBL/GenBank/DDBJ databases">
        <title>Sphingomonas sp. strain MG17 Genome sequencing and assembly.</title>
        <authorList>
            <person name="Kim I."/>
        </authorList>
    </citation>
    <scope>NUCLEOTIDE SEQUENCE</scope>
    <source>
        <strain evidence="2">MG17</strain>
    </source>
</reference>
<proteinExistence type="predicted"/>
<feature type="domain" description="DUF6265" evidence="1">
    <location>
        <begin position="18"/>
        <end position="131"/>
    </location>
</feature>
<dbReference type="AlphaFoldDB" id="A0A9X2HT96"/>
<name>A0A9X2HT96_9SPHN</name>
<dbReference type="Proteomes" id="UP001139451">
    <property type="component" value="Unassembled WGS sequence"/>
</dbReference>
<dbReference type="EMBL" id="JAMLDX010000031">
    <property type="protein sequence ID" value="MCP3733083.1"/>
    <property type="molecule type" value="Genomic_DNA"/>
</dbReference>
<dbReference type="Pfam" id="PF19780">
    <property type="entry name" value="DUF6265"/>
    <property type="match status" value="1"/>
</dbReference>
<protein>
    <submittedName>
        <fullName evidence="2">DUF6265 family protein</fullName>
    </submittedName>
</protein>
<comment type="caution">
    <text evidence="2">The sequence shown here is derived from an EMBL/GenBank/DDBJ whole genome shotgun (WGS) entry which is preliminary data.</text>
</comment>
<organism evidence="2 3">
    <name type="scientific">Sphingomonas tagetis</name>
    <dbReference type="NCBI Taxonomy" id="2949092"/>
    <lineage>
        <taxon>Bacteria</taxon>
        <taxon>Pseudomonadati</taxon>
        <taxon>Pseudomonadota</taxon>
        <taxon>Alphaproteobacteria</taxon>
        <taxon>Sphingomonadales</taxon>
        <taxon>Sphingomonadaceae</taxon>
        <taxon>Sphingomonas</taxon>
    </lineage>
</organism>
<gene>
    <name evidence="2" type="ORF">M9978_22000</name>
</gene>
<dbReference type="RefSeq" id="WP_254297161.1">
    <property type="nucleotide sequence ID" value="NZ_JAMLDX010000031.1"/>
</dbReference>